<feature type="domain" description="HNH nuclease" evidence="1">
    <location>
        <begin position="152"/>
        <end position="201"/>
    </location>
</feature>
<keyword evidence="4" id="KW-1185">Reference proteome</keyword>
<keyword evidence="3" id="KW-0540">Nuclease</keyword>
<accession>A0A4P6L8P8</accession>
<sequence>MMKIIDVGADAVLEAINEFDTVWRDSTEYSGWEQNRNYLHAIIVNGRLYPPKMIISLATGMPTNTFYGGEPANSYLRARGFKVIQLRQKGKNDTGGDGPHVEQINDIESEGSNVFDPSGQEDARERSLRSVVERRGQSKFRKKLIQSFHGRCAITGCEVLPILEAAHITPYLGPATNDVSNGLLLRADIHTLWDLGLIAINPEKLTVWVSLTITDPTYRQLDGESLHMPPSAHLCPSIEALRAQWAIARRDETE</sequence>
<keyword evidence="3" id="KW-0378">Hydrolase</keyword>
<proteinExistence type="predicted"/>
<feature type="domain" description="ScoMcrA-like N-terminal head" evidence="2">
    <location>
        <begin position="6"/>
        <end position="84"/>
    </location>
</feature>
<protein>
    <submittedName>
        <fullName evidence="3">HNH endonuclease</fullName>
    </submittedName>
</protein>
<dbReference type="GO" id="GO:0004519">
    <property type="term" value="F:endonuclease activity"/>
    <property type="evidence" value="ECO:0007669"/>
    <property type="project" value="UniProtKB-KW"/>
</dbReference>
<evidence type="ECO:0000313" key="4">
    <source>
        <dbReference type="Proteomes" id="UP000290637"/>
    </source>
</evidence>
<organism evidence="3 4">
    <name type="scientific">Pseudoduganella lutea</name>
    <dbReference type="NCBI Taxonomy" id="321985"/>
    <lineage>
        <taxon>Bacteria</taxon>
        <taxon>Pseudomonadati</taxon>
        <taxon>Pseudomonadota</taxon>
        <taxon>Betaproteobacteria</taxon>
        <taxon>Burkholderiales</taxon>
        <taxon>Oxalobacteraceae</taxon>
        <taxon>Telluria group</taxon>
        <taxon>Pseudoduganella</taxon>
    </lineage>
</organism>
<dbReference type="AlphaFoldDB" id="A0A4P6L8P8"/>
<dbReference type="EMBL" id="CP035913">
    <property type="protein sequence ID" value="QBE67378.1"/>
    <property type="molecule type" value="Genomic_DNA"/>
</dbReference>
<dbReference type="Pfam" id="PF26345">
    <property type="entry name" value="ScoMcrA_N"/>
    <property type="match status" value="1"/>
</dbReference>
<keyword evidence="3" id="KW-0255">Endonuclease</keyword>
<dbReference type="InterPro" id="IPR003615">
    <property type="entry name" value="HNH_nuc"/>
</dbReference>
<dbReference type="OrthoDB" id="9811869at2"/>
<dbReference type="Pfam" id="PF13391">
    <property type="entry name" value="HNH_2"/>
    <property type="match status" value="1"/>
</dbReference>
<dbReference type="Proteomes" id="UP000290637">
    <property type="component" value="Chromosome"/>
</dbReference>
<name>A0A4P6L8P8_9BURK</name>
<reference evidence="3 4" key="1">
    <citation type="submission" date="2019-02" db="EMBL/GenBank/DDBJ databases">
        <title>Draft Genome Sequences of Six Type Strains of the Genus Massilia.</title>
        <authorList>
            <person name="Miess H."/>
            <person name="Frediansyhah A."/>
            <person name="Gross H."/>
        </authorList>
    </citation>
    <scope>NUCLEOTIDE SEQUENCE [LARGE SCALE GENOMIC DNA]</scope>
    <source>
        <strain evidence="3 4">DSM 17473</strain>
    </source>
</reference>
<gene>
    <name evidence="3" type="ORF">EWM63_19470</name>
</gene>
<dbReference type="KEGG" id="plue:EWM63_19470"/>
<evidence type="ECO:0000313" key="3">
    <source>
        <dbReference type="EMBL" id="QBE67378.1"/>
    </source>
</evidence>
<dbReference type="InterPro" id="IPR058807">
    <property type="entry name" value="ScoMcrA_N"/>
</dbReference>
<evidence type="ECO:0000259" key="1">
    <source>
        <dbReference type="Pfam" id="PF13391"/>
    </source>
</evidence>
<evidence type="ECO:0000259" key="2">
    <source>
        <dbReference type="Pfam" id="PF26345"/>
    </source>
</evidence>